<feature type="non-terminal residue" evidence="1">
    <location>
        <position position="1"/>
    </location>
</feature>
<organism evidence="1 2">
    <name type="scientific">Funneliformis mosseae</name>
    <name type="common">Endomycorrhizal fungus</name>
    <name type="synonym">Glomus mosseae</name>
    <dbReference type="NCBI Taxonomy" id="27381"/>
    <lineage>
        <taxon>Eukaryota</taxon>
        <taxon>Fungi</taxon>
        <taxon>Fungi incertae sedis</taxon>
        <taxon>Mucoromycota</taxon>
        <taxon>Glomeromycotina</taxon>
        <taxon>Glomeromycetes</taxon>
        <taxon>Glomerales</taxon>
        <taxon>Glomeraceae</taxon>
        <taxon>Funneliformis</taxon>
    </lineage>
</organism>
<evidence type="ECO:0000313" key="2">
    <source>
        <dbReference type="Proteomes" id="UP000789375"/>
    </source>
</evidence>
<comment type="caution">
    <text evidence="1">The sequence shown here is derived from an EMBL/GenBank/DDBJ whole genome shotgun (WGS) entry which is preliminary data.</text>
</comment>
<reference evidence="1" key="1">
    <citation type="submission" date="2021-06" db="EMBL/GenBank/DDBJ databases">
        <authorList>
            <person name="Kallberg Y."/>
            <person name="Tangrot J."/>
            <person name="Rosling A."/>
        </authorList>
    </citation>
    <scope>NUCLEOTIDE SEQUENCE</scope>
    <source>
        <strain evidence="1">87-6 pot B 2015</strain>
    </source>
</reference>
<keyword evidence="2" id="KW-1185">Reference proteome</keyword>
<accession>A0A9N9HSW5</accession>
<name>A0A9N9HSW5_FUNMO</name>
<proteinExistence type="predicted"/>
<evidence type="ECO:0000313" key="1">
    <source>
        <dbReference type="EMBL" id="CAG8703700.1"/>
    </source>
</evidence>
<gene>
    <name evidence="1" type="ORF">FMOSSE_LOCUS13937</name>
</gene>
<dbReference type="EMBL" id="CAJVPP010009320">
    <property type="protein sequence ID" value="CAG8703700.1"/>
    <property type="molecule type" value="Genomic_DNA"/>
</dbReference>
<dbReference type="Proteomes" id="UP000789375">
    <property type="component" value="Unassembled WGS sequence"/>
</dbReference>
<sequence length="57" mass="6573">MAEAVLQAVIELLLPNNRIPRCGNRVKVHQSSRLNKGVEGQLEYITKYYKSIEKEDE</sequence>
<dbReference type="AlphaFoldDB" id="A0A9N9HSW5"/>
<protein>
    <submittedName>
        <fullName evidence="1">4531_t:CDS:1</fullName>
    </submittedName>
</protein>